<name>A0A0E9SCV5_ANGAN</name>
<dbReference type="EMBL" id="GBXM01069466">
    <property type="protein sequence ID" value="JAH39111.1"/>
    <property type="molecule type" value="Transcribed_RNA"/>
</dbReference>
<protein>
    <submittedName>
        <fullName evidence="1">Uncharacterized protein</fullName>
    </submittedName>
</protein>
<reference evidence="1" key="2">
    <citation type="journal article" date="2015" name="Fish Shellfish Immunol.">
        <title>Early steps in the European eel (Anguilla anguilla)-Vibrio vulnificus interaction in the gills: Role of the RtxA13 toxin.</title>
        <authorList>
            <person name="Callol A."/>
            <person name="Pajuelo D."/>
            <person name="Ebbesson L."/>
            <person name="Teles M."/>
            <person name="MacKenzie S."/>
            <person name="Amaro C."/>
        </authorList>
    </citation>
    <scope>NUCLEOTIDE SEQUENCE</scope>
</reference>
<dbReference type="AlphaFoldDB" id="A0A0E9SCV5"/>
<organism evidence="1">
    <name type="scientific">Anguilla anguilla</name>
    <name type="common">European freshwater eel</name>
    <name type="synonym">Muraena anguilla</name>
    <dbReference type="NCBI Taxonomy" id="7936"/>
    <lineage>
        <taxon>Eukaryota</taxon>
        <taxon>Metazoa</taxon>
        <taxon>Chordata</taxon>
        <taxon>Craniata</taxon>
        <taxon>Vertebrata</taxon>
        <taxon>Euteleostomi</taxon>
        <taxon>Actinopterygii</taxon>
        <taxon>Neopterygii</taxon>
        <taxon>Teleostei</taxon>
        <taxon>Anguilliformes</taxon>
        <taxon>Anguillidae</taxon>
        <taxon>Anguilla</taxon>
    </lineage>
</organism>
<proteinExistence type="predicted"/>
<sequence>MFVCLFVCSQTKGHILHMGPEIYKEPSNFLTLEVQQDAHSDWEKYFQGSAQFEELECRERELV</sequence>
<accession>A0A0E9SCV5</accession>
<evidence type="ECO:0000313" key="1">
    <source>
        <dbReference type="EMBL" id="JAH39111.1"/>
    </source>
</evidence>
<reference evidence="1" key="1">
    <citation type="submission" date="2014-11" db="EMBL/GenBank/DDBJ databases">
        <authorList>
            <person name="Amaro Gonzalez C."/>
        </authorList>
    </citation>
    <scope>NUCLEOTIDE SEQUENCE</scope>
</reference>